<evidence type="ECO:0000313" key="2">
    <source>
        <dbReference type="EMBL" id="JAE09984.1"/>
    </source>
</evidence>
<feature type="transmembrane region" description="Helical" evidence="1">
    <location>
        <begin position="33"/>
        <end position="52"/>
    </location>
</feature>
<dbReference type="EMBL" id="GBRH01187912">
    <property type="protein sequence ID" value="JAE09984.1"/>
    <property type="molecule type" value="Transcribed_RNA"/>
</dbReference>
<evidence type="ECO:0000256" key="1">
    <source>
        <dbReference type="SAM" id="Phobius"/>
    </source>
</evidence>
<dbReference type="AlphaFoldDB" id="A0A0A9FFI1"/>
<reference evidence="2" key="1">
    <citation type="submission" date="2014-09" db="EMBL/GenBank/DDBJ databases">
        <authorList>
            <person name="Magalhaes I.L.F."/>
            <person name="Oliveira U."/>
            <person name="Santos F.R."/>
            <person name="Vidigal T.H.D.A."/>
            <person name="Brescovit A.D."/>
            <person name="Santos A.J."/>
        </authorList>
    </citation>
    <scope>NUCLEOTIDE SEQUENCE</scope>
    <source>
        <tissue evidence="2">Shoot tissue taken approximately 20 cm above the soil surface</tissue>
    </source>
</reference>
<keyword evidence="1" id="KW-1133">Transmembrane helix</keyword>
<organism evidence="2">
    <name type="scientific">Arundo donax</name>
    <name type="common">Giant reed</name>
    <name type="synonym">Donax arundinaceus</name>
    <dbReference type="NCBI Taxonomy" id="35708"/>
    <lineage>
        <taxon>Eukaryota</taxon>
        <taxon>Viridiplantae</taxon>
        <taxon>Streptophyta</taxon>
        <taxon>Embryophyta</taxon>
        <taxon>Tracheophyta</taxon>
        <taxon>Spermatophyta</taxon>
        <taxon>Magnoliopsida</taxon>
        <taxon>Liliopsida</taxon>
        <taxon>Poales</taxon>
        <taxon>Poaceae</taxon>
        <taxon>PACMAD clade</taxon>
        <taxon>Arundinoideae</taxon>
        <taxon>Arundineae</taxon>
        <taxon>Arundo</taxon>
    </lineage>
</organism>
<keyword evidence="1" id="KW-0812">Transmembrane</keyword>
<proteinExistence type="predicted"/>
<accession>A0A0A9FFI1</accession>
<keyword evidence="1" id="KW-0472">Membrane</keyword>
<name>A0A0A9FFI1_ARUDO</name>
<protein>
    <submittedName>
        <fullName evidence="2">Uncharacterized protein</fullName>
    </submittedName>
</protein>
<reference evidence="2" key="2">
    <citation type="journal article" date="2015" name="Data Brief">
        <title>Shoot transcriptome of the giant reed, Arundo donax.</title>
        <authorList>
            <person name="Barrero R.A."/>
            <person name="Guerrero F.D."/>
            <person name="Moolhuijzen P."/>
            <person name="Goolsby J.A."/>
            <person name="Tidwell J."/>
            <person name="Bellgard S.E."/>
            <person name="Bellgard M.I."/>
        </authorList>
    </citation>
    <scope>NUCLEOTIDE SEQUENCE</scope>
    <source>
        <tissue evidence="2">Shoot tissue taken approximately 20 cm above the soil surface</tissue>
    </source>
</reference>
<sequence length="53" mass="6092">MLLIYAMQYGVLECGVESSYIRVAVNCFLTKRWYIIAIIGYWKSGMIFVGFCA</sequence>